<dbReference type="AlphaFoldDB" id="A0A2U1L746"/>
<dbReference type="CDD" id="cd00371">
    <property type="entry name" value="HMA"/>
    <property type="match status" value="2"/>
</dbReference>
<comment type="caution">
    <text evidence="4">The sequence shown here is derived from an EMBL/GenBank/DDBJ whole genome shotgun (WGS) entry which is preliminary data.</text>
</comment>
<dbReference type="GO" id="GO:0046872">
    <property type="term" value="F:metal ion binding"/>
    <property type="evidence" value="ECO:0007669"/>
    <property type="project" value="InterPro"/>
</dbReference>
<organism evidence="4 5">
    <name type="scientific">Artemisia annua</name>
    <name type="common">Sweet wormwood</name>
    <dbReference type="NCBI Taxonomy" id="35608"/>
    <lineage>
        <taxon>Eukaryota</taxon>
        <taxon>Viridiplantae</taxon>
        <taxon>Streptophyta</taxon>
        <taxon>Embryophyta</taxon>
        <taxon>Tracheophyta</taxon>
        <taxon>Spermatophyta</taxon>
        <taxon>Magnoliopsida</taxon>
        <taxon>eudicotyledons</taxon>
        <taxon>Gunneridae</taxon>
        <taxon>Pentapetalae</taxon>
        <taxon>asterids</taxon>
        <taxon>campanulids</taxon>
        <taxon>Asterales</taxon>
        <taxon>Asteraceae</taxon>
        <taxon>Asteroideae</taxon>
        <taxon>Anthemideae</taxon>
        <taxon>Artemisiinae</taxon>
        <taxon>Artemisia</taxon>
    </lineage>
</organism>
<dbReference type="STRING" id="35608.A0A2U1L746"/>
<evidence type="ECO:0000313" key="4">
    <source>
        <dbReference type="EMBL" id="PWA44814.1"/>
    </source>
</evidence>
<feature type="region of interest" description="Disordered" evidence="2">
    <location>
        <begin position="151"/>
        <end position="300"/>
    </location>
</feature>
<evidence type="ECO:0000256" key="2">
    <source>
        <dbReference type="SAM" id="MobiDB-lite"/>
    </source>
</evidence>
<dbReference type="InterPro" id="IPR036163">
    <property type="entry name" value="HMA_dom_sf"/>
</dbReference>
<dbReference type="PROSITE" id="PS50846">
    <property type="entry name" value="HMA_2"/>
    <property type="match status" value="2"/>
</dbReference>
<dbReference type="EMBL" id="PKPP01011089">
    <property type="protein sequence ID" value="PWA44814.1"/>
    <property type="molecule type" value="Genomic_DNA"/>
</dbReference>
<evidence type="ECO:0000259" key="3">
    <source>
        <dbReference type="PROSITE" id="PS50846"/>
    </source>
</evidence>
<dbReference type="GO" id="GO:0016020">
    <property type="term" value="C:membrane"/>
    <property type="evidence" value="ECO:0007669"/>
    <property type="project" value="UniProtKB-SubCell"/>
</dbReference>
<dbReference type="PANTHER" id="PTHR46413">
    <property type="entry name" value="HEAVY METAL-ASSOCIATED ISOPRENYLATED PLANT PROTEIN 6"/>
    <property type="match status" value="1"/>
</dbReference>
<gene>
    <name evidence="4" type="ORF">CTI12_AA522460</name>
</gene>
<dbReference type="Gene3D" id="3.30.70.100">
    <property type="match status" value="2"/>
</dbReference>
<protein>
    <submittedName>
        <fullName evidence="4">Heavy metal-associated domain, HMA</fullName>
    </submittedName>
</protein>
<keyword evidence="5" id="KW-1185">Reference proteome</keyword>
<dbReference type="InterPro" id="IPR044594">
    <property type="entry name" value="HIPP01/3/5/6"/>
</dbReference>
<dbReference type="Pfam" id="PF00403">
    <property type="entry name" value="HMA"/>
    <property type="match status" value="2"/>
</dbReference>
<dbReference type="PANTHER" id="PTHR46413:SF23">
    <property type="entry name" value="HEAVY METAL-ASSOCIATED DOMAIN, HMA, HEAVY METAL-ASSOCIATED DOMAIN SUPERFAMILY"/>
    <property type="match status" value="1"/>
</dbReference>
<name>A0A2U1L746_ARTAN</name>
<evidence type="ECO:0000313" key="5">
    <source>
        <dbReference type="Proteomes" id="UP000245207"/>
    </source>
</evidence>
<dbReference type="GO" id="GO:0009626">
    <property type="term" value="P:plant-type hypersensitive response"/>
    <property type="evidence" value="ECO:0007669"/>
    <property type="project" value="UniProtKB-KW"/>
</dbReference>
<proteinExistence type="predicted"/>
<dbReference type="SUPFAM" id="SSF55008">
    <property type="entry name" value="HMA, heavy metal-associated domain"/>
    <property type="match status" value="2"/>
</dbReference>
<feature type="compositionally biased region" description="Basic and acidic residues" evidence="2">
    <location>
        <begin position="242"/>
        <end position="300"/>
    </location>
</feature>
<feature type="domain" description="HMA" evidence="3">
    <location>
        <begin position="91"/>
        <end position="157"/>
    </location>
</feature>
<evidence type="ECO:0000256" key="1">
    <source>
        <dbReference type="ARBA" id="ARBA00004170"/>
    </source>
</evidence>
<sequence>MGANASKKKIDGESSVVVLRLDLHCEGCARKAKSSIRPFKCVESVNVDMANNKIMVTGKVDPDRVKELIEETMKKKVEIVQVKSIDKKVQSITVVLKIPLHCEGCMRKIKRSVSKFKGVESVIPDASKDLVLVKGTMNVNELVPYLKQKHKREVDVVRPKKDEKSDEKKDVKKEVKSEGVEKKEKGNNGGDGEKRKKFKREVDVVLPKTDEKSDEKKDVQKEVKSEGVEKKEKGSNGGNGVKKKDGDGEKKIDGDKRVDVVLPKKDEKSDEKKDVKKEVKFEGVNKKEKGNNGGDGEKKKDAYHIQKVESHISLLLSKLKPSTIHRDPI</sequence>
<feature type="compositionally biased region" description="Basic and acidic residues" evidence="2">
    <location>
        <begin position="152"/>
        <end position="234"/>
    </location>
</feature>
<dbReference type="Proteomes" id="UP000245207">
    <property type="component" value="Unassembled WGS sequence"/>
</dbReference>
<feature type="domain" description="HMA" evidence="3">
    <location>
        <begin position="14"/>
        <end position="77"/>
    </location>
</feature>
<comment type="subcellular location">
    <subcellularLocation>
        <location evidence="1">Membrane</location>
        <topology evidence="1">Peripheral membrane protein</topology>
    </subcellularLocation>
</comment>
<reference evidence="4 5" key="1">
    <citation type="journal article" date="2018" name="Mol. Plant">
        <title>The genome of Artemisia annua provides insight into the evolution of Asteraceae family and artemisinin biosynthesis.</title>
        <authorList>
            <person name="Shen Q."/>
            <person name="Zhang L."/>
            <person name="Liao Z."/>
            <person name="Wang S."/>
            <person name="Yan T."/>
            <person name="Shi P."/>
            <person name="Liu M."/>
            <person name="Fu X."/>
            <person name="Pan Q."/>
            <person name="Wang Y."/>
            <person name="Lv Z."/>
            <person name="Lu X."/>
            <person name="Zhang F."/>
            <person name="Jiang W."/>
            <person name="Ma Y."/>
            <person name="Chen M."/>
            <person name="Hao X."/>
            <person name="Li L."/>
            <person name="Tang Y."/>
            <person name="Lv G."/>
            <person name="Zhou Y."/>
            <person name="Sun X."/>
            <person name="Brodelius P.E."/>
            <person name="Rose J.K.C."/>
            <person name="Tang K."/>
        </authorList>
    </citation>
    <scope>NUCLEOTIDE SEQUENCE [LARGE SCALE GENOMIC DNA]</scope>
    <source>
        <strain evidence="5">cv. Huhao1</strain>
        <tissue evidence="4">Leaf</tissue>
    </source>
</reference>
<dbReference type="InterPro" id="IPR006121">
    <property type="entry name" value="HMA_dom"/>
</dbReference>
<dbReference type="OrthoDB" id="773760at2759"/>
<accession>A0A2U1L746</accession>